<feature type="domain" description="Glycoside hydrolase family 44 catalytic" evidence="2">
    <location>
        <begin position="76"/>
        <end position="308"/>
    </location>
</feature>
<dbReference type="InterPro" id="IPR008979">
    <property type="entry name" value="Galactose-bd-like_sf"/>
</dbReference>
<evidence type="ECO:0000259" key="3">
    <source>
        <dbReference type="Pfam" id="PF18962"/>
    </source>
</evidence>
<protein>
    <submittedName>
        <fullName evidence="4">Glycoside hydrolase family 44 protein</fullName>
    </submittedName>
</protein>
<dbReference type="EMBL" id="CP150096">
    <property type="protein sequence ID" value="WZN48881.1"/>
    <property type="molecule type" value="Genomic_DNA"/>
</dbReference>
<name>A0ABZ2ZDT8_9BACT</name>
<feature type="signal peptide" evidence="1">
    <location>
        <begin position="1"/>
        <end position="25"/>
    </location>
</feature>
<dbReference type="Gene3D" id="2.60.120.430">
    <property type="entry name" value="Galactose-binding lectin"/>
    <property type="match status" value="2"/>
</dbReference>
<evidence type="ECO:0000259" key="2">
    <source>
        <dbReference type="Pfam" id="PF12891"/>
    </source>
</evidence>
<dbReference type="InterPro" id="IPR025667">
    <property type="entry name" value="SprB_repeat"/>
</dbReference>
<dbReference type="Proteomes" id="UP001449657">
    <property type="component" value="Chromosome"/>
</dbReference>
<dbReference type="NCBIfam" id="TIGR04183">
    <property type="entry name" value="Por_Secre_tail"/>
    <property type="match status" value="1"/>
</dbReference>
<dbReference type="Pfam" id="PF13573">
    <property type="entry name" value="SprB"/>
    <property type="match status" value="5"/>
</dbReference>
<feature type="chain" id="PRO_5047078814" evidence="1">
    <location>
        <begin position="26"/>
        <end position="1764"/>
    </location>
</feature>
<dbReference type="InterPro" id="IPR026444">
    <property type="entry name" value="Secre_tail"/>
</dbReference>
<dbReference type="InterPro" id="IPR017853">
    <property type="entry name" value="GH"/>
</dbReference>
<feature type="domain" description="Secretion system C-terminal sorting" evidence="3">
    <location>
        <begin position="1688"/>
        <end position="1762"/>
    </location>
</feature>
<dbReference type="InterPro" id="IPR024745">
    <property type="entry name" value="GH44_cat"/>
</dbReference>
<evidence type="ECO:0000313" key="5">
    <source>
        <dbReference type="Proteomes" id="UP001449657"/>
    </source>
</evidence>
<proteinExistence type="predicted"/>
<dbReference type="RefSeq" id="WP_341843460.1">
    <property type="nucleotide sequence ID" value="NZ_CP149792.1"/>
</dbReference>
<keyword evidence="5" id="KW-1185">Reference proteome</keyword>
<dbReference type="Gene3D" id="2.60.40.1180">
    <property type="entry name" value="Golgi alpha-mannosidase II"/>
    <property type="match status" value="1"/>
</dbReference>
<dbReference type="InterPro" id="IPR013780">
    <property type="entry name" value="Glyco_hydro_b"/>
</dbReference>
<dbReference type="Pfam" id="PF12891">
    <property type="entry name" value="Glyco_hydro_44"/>
    <property type="match status" value="1"/>
</dbReference>
<sequence>MKPFYSIMACAAMVLLSSVRSSAQATRNVRFTIDASAPNRKAISPLVYGTNDHYPYAPAKRMGGNRITNYNWENNASNAGVDWVHHSDDWVPAQWNTPENQYNVPGSALKAFHNQSLQQGAYSLATLPMAGYVAKDKNGTVSENETAPSNRWVPVVARKPGGNLSLTPDVNDNAVYVDEELHFLLDSYGRSNTATGIKGYSLDNEPCLWTSTHPRLFGTTGVSVNYLMNKSYETAELIKEMDPTAEVFGPSLWGYTAYQNLQFAPDWDQVRGNYELFVHYYLANMRARGQAAGKRLLDVLDLHWYPQQNRDFGNMSPFDDDNDDNSVLGRISMSRGLWDDTYRENSWVNDASNGQIFPVLPKLKQMIADFYPGTKLGITEYSYGGTSHVSGTVAQADALGAFGTEQIYFASYWGAVIGYIKSGFDLYCNYDGNGGKFGNTSIKAQTDNRAVSAVYASVNASSDEFLHTIAINRSMTDTVVATVAFSGARQYKSASVYVVDRNSPVVRRMEDIRTVVNNSFQLKMPPMTVYHLVLSETDLTVYPYITNLTIAPAIGYSDGNARFTVSATITDSDNDMRPPTIDLSSLGGSATTPLVRNGDQYSIQYTVPANTASGMKMLTVSAADAAGHSVSGNVTYRVIRELPSTDIWNGDAIRGGEGERFNDGSDQTAGTQIIERRATGGNTDPGSLYMRFKHDPNYWGLMTWRIDPNAGGARDVSEFGYLEFYIRSNAPEYADIEFSVRDASANMNVSNSVKLKANGYISSFHPTQFTKVKIPFSDLFTGSGFDLTRLWQFNFLVNSAQDGFDVWIDDVRAVPYDNPTVQPVLSDVRINPAAGFADGITPVQLSVLASDPNNDLATVTVDLSPVGGANNQALQLVNGRYVASFTVPATTPPGPRSFHITATDQKGNTAQIPADYLVWSRASSDVIWDGDTKNPGIVHSTSNNASQLVVLPTGGNKGPINMSAHIEPNPEPFAYVFWDLAQDVDARMIDLRQKRYLNFSIRFPNTAGLGNFDLQIFLKDRFGGGSNAAFLLRDKYLTQLSANYQQVRIPLADMVNGSEIDPSKVALIGFLSEQMPNSGVDFQVDDIYLSGSPVADVEIVTQPSACGNNGRIEVKKVVPASNNYQYSIGGAAQASPVFENLQPGQFDLRITGPNNFVYVETVVIGGGQGLQGNIQVDDQAGNINLTITGGSGNYTFAWSNNATTEDLTDVPSGDYVVNVRDNVSGCTYRGTAKVTRQQAVLFTVKNAQCYPNGIITATVSNGSGVYQYYINGKANPNGINSNIFGQLEPGVYTIRVTNSNGFDYSQAVTMGGTLNDLLIAHTIDHRYGNIDITITGGSGSYRINWAHGSTVADQFGLASGQYQIEVTDRTTQCVTAMTLTVTRTGPDVTFTPTDASCNTGGTITVNTTGASAAPYQYFINGQANPAGANEPVFRNLQADVYEVSITGTNGFEKHELVVIDGWLNDMDVTSQTDHTTGAIDVTVTGGSGNYTYRWSTGATTQDVSNLATGDYWMEVTDVSVGCVTRKDFRVTRPAHPTVTFTVTNARCGANGVIGVNLSAGTPSDFRYFIDNRENPAGPANREFRNLAPGNYSIRVTGTGGFSNTQTVTVGGTLNQLVIIGTADEDGNINISVNGGSGNYQYLWSDKSTTEDLEQRAPGLYTVNVTDRTTGCSAQFTILVAASRESLWIYPNPAQEGFRVKFVIPESSEMELTVTDLFGRVLHRQVLTESQGNIYVPATKLRSGMYFVQVKSGKHKQTRPVIIAK</sequence>
<keyword evidence="1" id="KW-0732">Signal</keyword>
<organism evidence="4 5">
    <name type="scientific">Chitinophaga caseinilytica</name>
    <dbReference type="NCBI Taxonomy" id="2267521"/>
    <lineage>
        <taxon>Bacteria</taxon>
        <taxon>Pseudomonadati</taxon>
        <taxon>Bacteroidota</taxon>
        <taxon>Chitinophagia</taxon>
        <taxon>Chitinophagales</taxon>
        <taxon>Chitinophagaceae</taxon>
        <taxon>Chitinophaga</taxon>
    </lineage>
</organism>
<dbReference type="Pfam" id="PF18962">
    <property type="entry name" value="Por_Secre_tail"/>
    <property type="match status" value="1"/>
</dbReference>
<evidence type="ECO:0000313" key="4">
    <source>
        <dbReference type="EMBL" id="WZN48881.1"/>
    </source>
</evidence>
<keyword evidence="4" id="KW-0378">Hydrolase</keyword>
<reference evidence="4 5" key="1">
    <citation type="submission" date="2024-03" db="EMBL/GenBank/DDBJ databases">
        <title>Chitinophaga caseinilytica sp. nov., a casein hydrolysing bacterium isolated from forest soil.</title>
        <authorList>
            <person name="Lee D.S."/>
            <person name="Han D.M."/>
            <person name="Baek J.H."/>
            <person name="Choi D.G."/>
            <person name="Jeon J.H."/>
            <person name="Jeon C.O."/>
        </authorList>
    </citation>
    <scope>NUCLEOTIDE SEQUENCE [LARGE SCALE GENOMIC DNA]</scope>
    <source>
        <strain evidence="4 5">KACC 19118</strain>
    </source>
</reference>
<dbReference type="SUPFAM" id="SSF49785">
    <property type="entry name" value="Galactose-binding domain-like"/>
    <property type="match status" value="2"/>
</dbReference>
<dbReference type="SUPFAM" id="SSF51445">
    <property type="entry name" value="(Trans)glycosidases"/>
    <property type="match status" value="1"/>
</dbReference>
<accession>A0ABZ2ZDT8</accession>
<dbReference type="Gene3D" id="3.20.20.80">
    <property type="entry name" value="Glycosidases"/>
    <property type="match status" value="1"/>
</dbReference>
<gene>
    <name evidence="4" type="ORF">WJU22_11930</name>
</gene>
<evidence type="ECO:0000256" key="1">
    <source>
        <dbReference type="SAM" id="SignalP"/>
    </source>
</evidence>
<dbReference type="GO" id="GO:0016787">
    <property type="term" value="F:hydrolase activity"/>
    <property type="evidence" value="ECO:0007669"/>
    <property type="project" value="UniProtKB-KW"/>
</dbReference>